<name>A0A496PGL9_9MICC</name>
<feature type="compositionally biased region" description="Low complexity" evidence="1">
    <location>
        <begin position="135"/>
        <end position="152"/>
    </location>
</feature>
<organism evidence="2 3">
    <name type="scientific">Galactobacter caseinivorans</name>
    <dbReference type="NCBI Taxonomy" id="2676123"/>
    <lineage>
        <taxon>Bacteria</taxon>
        <taxon>Bacillati</taxon>
        <taxon>Actinomycetota</taxon>
        <taxon>Actinomycetes</taxon>
        <taxon>Micrococcales</taxon>
        <taxon>Micrococcaceae</taxon>
        <taxon>Galactobacter</taxon>
    </lineage>
</organism>
<feature type="compositionally biased region" description="Low complexity" evidence="1">
    <location>
        <begin position="260"/>
        <end position="289"/>
    </location>
</feature>
<evidence type="ECO:0000313" key="3">
    <source>
        <dbReference type="Proteomes" id="UP000273119"/>
    </source>
</evidence>
<feature type="region of interest" description="Disordered" evidence="1">
    <location>
        <begin position="1"/>
        <end position="296"/>
    </location>
</feature>
<evidence type="ECO:0000313" key="2">
    <source>
        <dbReference type="EMBL" id="RKW69625.1"/>
    </source>
</evidence>
<feature type="compositionally biased region" description="Low complexity" evidence="1">
    <location>
        <begin position="16"/>
        <end position="51"/>
    </location>
</feature>
<keyword evidence="3" id="KW-1185">Reference proteome</keyword>
<accession>A0A496PGL9</accession>
<sequence length="479" mass="47781">MSGADAFLQRFPRAMPSLPDAAGPASSASGTPARGATSATGAASGSAARTSGGTGGGLSDLLGKPRAGRSAPSSAEPVRPGGHGAATSAEPVRPGGHGAAPSAGSVRPGGHAPAQQRGTSPDFGRSDRARDRTESSTPSAPATPSMPAAASTPAPPSGGGLLDLSSDQPATRSGPAAPSTPSPSAGPGTPPAATSAGNSGTSNPGGGASSGGLLDLFGDEEPATAGAAPASPTPSAPSAPPAGAPGNLLDLSPEPPAAAPAPQHTQTQQTQSQPAAHAAPAGDAGATDQDAPRRWTDHFPHVRDTWKQDDLRQGPRVVQFDRVQSGTGHLTFSQPEGLGTPGLVQAVAQLADGRIIGAPQGVRNRDPLVDYSARSLKIHLRLLSQLQRFLVVFTPPQGLTADAAAVVRMEDDYSQGSYEAHVKKLGSVRHVAAFSGFVVDGHLVVRAENRPFTGGIMEPFAAFGYALGAPQALGLMEHP</sequence>
<reference evidence="2 3" key="1">
    <citation type="submission" date="2018-07" db="EMBL/GenBank/DDBJ databases">
        <title>Arthrobacter sp. nov., isolated from raw cow's milk with high bacterial count.</title>
        <authorList>
            <person name="Hahne J."/>
            <person name="Isele D."/>
            <person name="Lipski A."/>
        </authorList>
    </citation>
    <scope>NUCLEOTIDE SEQUENCE [LARGE SCALE GENOMIC DNA]</scope>
    <source>
        <strain evidence="2 3">JZ R-183</strain>
    </source>
</reference>
<proteinExistence type="predicted"/>
<feature type="compositionally biased region" description="Pro residues" evidence="1">
    <location>
        <begin position="231"/>
        <end position="243"/>
    </location>
</feature>
<comment type="caution">
    <text evidence="2">The sequence shown here is derived from an EMBL/GenBank/DDBJ whole genome shotgun (WGS) entry which is preliminary data.</text>
</comment>
<gene>
    <name evidence="2" type="ORF">DWQ67_12630</name>
</gene>
<feature type="compositionally biased region" description="Basic and acidic residues" evidence="1">
    <location>
        <begin position="124"/>
        <end position="134"/>
    </location>
</feature>
<dbReference type="AlphaFoldDB" id="A0A496PGL9"/>
<dbReference type="Proteomes" id="UP000273119">
    <property type="component" value="Unassembled WGS sequence"/>
</dbReference>
<protein>
    <submittedName>
        <fullName evidence="2">Uncharacterized protein</fullName>
    </submittedName>
</protein>
<evidence type="ECO:0000256" key="1">
    <source>
        <dbReference type="SAM" id="MobiDB-lite"/>
    </source>
</evidence>
<dbReference type="RefSeq" id="WP_121485955.1">
    <property type="nucleotide sequence ID" value="NZ_QQXL01000008.1"/>
</dbReference>
<dbReference type="EMBL" id="QQXL01000008">
    <property type="protein sequence ID" value="RKW69625.1"/>
    <property type="molecule type" value="Genomic_DNA"/>
</dbReference>
<feature type="compositionally biased region" description="Low complexity" evidence="1">
    <location>
        <begin position="169"/>
        <end position="202"/>
    </location>
</feature>